<dbReference type="Proteomes" id="UP000299102">
    <property type="component" value="Unassembled WGS sequence"/>
</dbReference>
<keyword evidence="2" id="KW-1185">Reference proteome</keyword>
<dbReference type="SUPFAM" id="SSF103657">
    <property type="entry name" value="BAR/IMD domain-like"/>
    <property type="match status" value="1"/>
</dbReference>
<evidence type="ECO:0000313" key="1">
    <source>
        <dbReference type="EMBL" id="GBP40926.1"/>
    </source>
</evidence>
<comment type="caution">
    <text evidence="1">The sequence shown here is derived from an EMBL/GenBank/DDBJ whole genome shotgun (WGS) entry which is preliminary data.</text>
</comment>
<dbReference type="GO" id="GO:0016301">
    <property type="term" value="F:kinase activity"/>
    <property type="evidence" value="ECO:0007669"/>
    <property type="project" value="UniProtKB-KW"/>
</dbReference>
<evidence type="ECO:0000313" key="2">
    <source>
        <dbReference type="Proteomes" id="UP000299102"/>
    </source>
</evidence>
<gene>
    <name evidence="1" type="primary">pacsin2</name>
    <name evidence="1" type="ORF">EVAR_88987_1</name>
</gene>
<protein>
    <submittedName>
        <fullName evidence="1">Protein kinase C and casein kinase substrate in neurons protein 2</fullName>
    </submittedName>
</protein>
<dbReference type="OrthoDB" id="7446561at2759"/>
<dbReference type="AlphaFoldDB" id="A0A4C1VP68"/>
<name>A0A4C1VP68_EUMVA</name>
<sequence>MKIRHERKVRNPFFFRLPQIYEEFYHTVNNADHQKDLKWWANNHGVNMAMAWPQFEVCVRRAPLGPITIFALARLGRRVFAQLSSKASRDPLLMYLRAIRLIALCVLSAKPEPAETSAHRKYVPESAVTALDRALDAARLLRPPSAAALAARLRRALPKRCWGRGAANTKVTPSYGASDRGADGAPFSLALTLSRPVWRVVLTWPWPGPPPAAQEYTEEFRDIAKGKSKESLPTGPITLLHQRPVGEDTVRCTQTLKHAFVRHVTLRRHMHTLFNQVENDR</sequence>
<dbReference type="EMBL" id="BGZK01000389">
    <property type="protein sequence ID" value="GBP40926.1"/>
    <property type="molecule type" value="Genomic_DNA"/>
</dbReference>
<keyword evidence="1" id="KW-0418">Kinase</keyword>
<reference evidence="1 2" key="1">
    <citation type="journal article" date="2019" name="Commun. Biol.">
        <title>The bagworm genome reveals a unique fibroin gene that provides high tensile strength.</title>
        <authorList>
            <person name="Kono N."/>
            <person name="Nakamura H."/>
            <person name="Ohtoshi R."/>
            <person name="Tomita M."/>
            <person name="Numata K."/>
            <person name="Arakawa K."/>
        </authorList>
    </citation>
    <scope>NUCLEOTIDE SEQUENCE [LARGE SCALE GENOMIC DNA]</scope>
</reference>
<organism evidence="1 2">
    <name type="scientific">Eumeta variegata</name>
    <name type="common">Bagworm moth</name>
    <name type="synonym">Eumeta japonica</name>
    <dbReference type="NCBI Taxonomy" id="151549"/>
    <lineage>
        <taxon>Eukaryota</taxon>
        <taxon>Metazoa</taxon>
        <taxon>Ecdysozoa</taxon>
        <taxon>Arthropoda</taxon>
        <taxon>Hexapoda</taxon>
        <taxon>Insecta</taxon>
        <taxon>Pterygota</taxon>
        <taxon>Neoptera</taxon>
        <taxon>Endopterygota</taxon>
        <taxon>Lepidoptera</taxon>
        <taxon>Glossata</taxon>
        <taxon>Ditrysia</taxon>
        <taxon>Tineoidea</taxon>
        <taxon>Psychidae</taxon>
        <taxon>Oiketicinae</taxon>
        <taxon>Eumeta</taxon>
    </lineage>
</organism>
<keyword evidence="1" id="KW-0808">Transferase</keyword>
<dbReference type="InterPro" id="IPR027267">
    <property type="entry name" value="AH/BAR_dom_sf"/>
</dbReference>
<proteinExistence type="predicted"/>
<accession>A0A4C1VP68</accession>